<keyword evidence="3 6" id="KW-0812">Transmembrane</keyword>
<dbReference type="InterPro" id="IPR000620">
    <property type="entry name" value="EamA_dom"/>
</dbReference>
<dbReference type="InterPro" id="IPR037185">
    <property type="entry name" value="EmrE-like"/>
</dbReference>
<dbReference type="eggNOG" id="COG0697">
    <property type="taxonomic scope" value="Bacteria"/>
</dbReference>
<keyword evidence="4 6" id="KW-1133">Transmembrane helix</keyword>
<feature type="transmembrane region" description="Helical" evidence="6">
    <location>
        <begin position="272"/>
        <end position="291"/>
    </location>
</feature>
<comment type="subcellular location">
    <subcellularLocation>
        <location evidence="1">Cell membrane</location>
        <topology evidence="1">Multi-pass membrane protein</topology>
    </subcellularLocation>
</comment>
<reference evidence="8 9" key="1">
    <citation type="journal article" date="2011" name="J. Bacteriol.">
        <title>Draft genome of the psychrotolerant acidophile Acidithiobacillus ferrivorans SS3.</title>
        <authorList>
            <person name="Liljeqvist M."/>
            <person name="Valdes J."/>
            <person name="Holmes D.S."/>
            <person name="Dopson M."/>
        </authorList>
    </citation>
    <scope>NUCLEOTIDE SEQUENCE [LARGE SCALE GENOMIC DNA]</scope>
    <source>
        <strain evidence="8 9">SS3</strain>
    </source>
</reference>
<keyword evidence="5 6" id="KW-0472">Membrane</keyword>
<dbReference type="EMBL" id="CP002985">
    <property type="protein sequence ID" value="AEM46603.1"/>
    <property type="molecule type" value="Genomic_DNA"/>
</dbReference>
<evidence type="ECO:0000313" key="8">
    <source>
        <dbReference type="EMBL" id="AEM46603.1"/>
    </source>
</evidence>
<evidence type="ECO:0000256" key="2">
    <source>
        <dbReference type="ARBA" id="ARBA00022475"/>
    </source>
</evidence>
<evidence type="ECO:0000259" key="7">
    <source>
        <dbReference type="Pfam" id="PF00892"/>
    </source>
</evidence>
<evidence type="ECO:0000256" key="5">
    <source>
        <dbReference type="ARBA" id="ARBA00023136"/>
    </source>
</evidence>
<dbReference type="Proteomes" id="UP000009220">
    <property type="component" value="Chromosome"/>
</dbReference>
<feature type="transmembrane region" description="Helical" evidence="6">
    <location>
        <begin position="66"/>
        <end position="89"/>
    </location>
</feature>
<dbReference type="PANTHER" id="PTHR42920:SF11">
    <property type="entry name" value="INNER MEMBRANE PROTEIN YTFF"/>
    <property type="match status" value="1"/>
</dbReference>
<dbReference type="InterPro" id="IPR051258">
    <property type="entry name" value="Diverse_Substrate_Transporter"/>
</dbReference>
<evidence type="ECO:0000256" key="1">
    <source>
        <dbReference type="ARBA" id="ARBA00004651"/>
    </source>
</evidence>
<keyword evidence="2" id="KW-1003">Cell membrane</keyword>
<accession>G0JSP6</accession>
<evidence type="ECO:0000256" key="3">
    <source>
        <dbReference type="ARBA" id="ARBA00022692"/>
    </source>
</evidence>
<dbReference type="PANTHER" id="PTHR42920">
    <property type="entry name" value="OS03G0707200 PROTEIN-RELATED"/>
    <property type="match status" value="1"/>
</dbReference>
<organism evidence="8 9">
    <name type="scientific">Acidithiobacillus ferrivorans SS3</name>
    <dbReference type="NCBI Taxonomy" id="743299"/>
    <lineage>
        <taxon>Bacteria</taxon>
        <taxon>Pseudomonadati</taxon>
        <taxon>Pseudomonadota</taxon>
        <taxon>Acidithiobacillia</taxon>
        <taxon>Acidithiobacillales</taxon>
        <taxon>Acidithiobacillaceae</taxon>
        <taxon>Acidithiobacillus</taxon>
    </lineage>
</organism>
<dbReference type="RefSeq" id="WP_014027874.1">
    <property type="nucleotide sequence ID" value="NC_015942.1"/>
</dbReference>
<feature type="transmembrane region" description="Helical" evidence="6">
    <location>
        <begin position="95"/>
        <end position="116"/>
    </location>
</feature>
<feature type="domain" description="EamA" evidence="7">
    <location>
        <begin position="154"/>
        <end position="288"/>
    </location>
</feature>
<dbReference type="GO" id="GO:0005886">
    <property type="term" value="C:plasma membrane"/>
    <property type="evidence" value="ECO:0007669"/>
    <property type="project" value="UniProtKB-SubCell"/>
</dbReference>
<sequence>MVRGYIYSLLAVALWSANFVIANVVSSEITPIELSFYRWLIAFMVLLPFMRSALNSAKTIVKDRTIFLSFIAASLLGISTFNTLIYMAGRYTSSINMSLIAVMSPAFITIINRIFLGRPVRGITWFGVLLATVGCVVLITKGNLTILTGLQVSLGDILMLFSAISFSVYAVVQRIPKGMSHIEYLFLMIFAGLVALFPFYLTDMFIGNNFHVNLTTLSYILYLGIFSSLIAFYLWNRSIGIIGSMQTGVAYYLLPLFVFLIDYIAFRTELNNLIVSSFLLIFGGVIIIHFTRHEKRAK</sequence>
<gene>
    <name evidence="8" type="ORF">Acife_0378</name>
</gene>
<dbReference type="Pfam" id="PF00892">
    <property type="entry name" value="EamA"/>
    <property type="match status" value="2"/>
</dbReference>
<dbReference type="KEGG" id="afi:Acife_0378"/>
<protein>
    <recommendedName>
        <fullName evidence="7">EamA domain-containing protein</fullName>
    </recommendedName>
</protein>
<dbReference type="AlphaFoldDB" id="G0JSP6"/>
<feature type="transmembrane region" description="Helical" evidence="6">
    <location>
        <begin position="123"/>
        <end position="140"/>
    </location>
</feature>
<dbReference type="SUPFAM" id="SSF103481">
    <property type="entry name" value="Multidrug resistance efflux transporter EmrE"/>
    <property type="match status" value="2"/>
</dbReference>
<evidence type="ECO:0000256" key="4">
    <source>
        <dbReference type="ARBA" id="ARBA00022989"/>
    </source>
</evidence>
<feature type="transmembrane region" description="Helical" evidence="6">
    <location>
        <begin position="184"/>
        <end position="201"/>
    </location>
</feature>
<evidence type="ECO:0000313" key="9">
    <source>
        <dbReference type="Proteomes" id="UP000009220"/>
    </source>
</evidence>
<feature type="transmembrane region" description="Helical" evidence="6">
    <location>
        <begin position="216"/>
        <end position="236"/>
    </location>
</feature>
<proteinExistence type="predicted"/>
<feature type="domain" description="EamA" evidence="7">
    <location>
        <begin position="3"/>
        <end position="139"/>
    </location>
</feature>
<feature type="transmembrane region" description="Helical" evidence="6">
    <location>
        <begin position="152"/>
        <end position="172"/>
    </location>
</feature>
<feature type="transmembrane region" description="Helical" evidence="6">
    <location>
        <begin position="36"/>
        <end position="54"/>
    </location>
</feature>
<name>G0JSP6_9PROT</name>
<evidence type="ECO:0000256" key="6">
    <source>
        <dbReference type="SAM" id="Phobius"/>
    </source>
</evidence>
<feature type="transmembrane region" description="Helical" evidence="6">
    <location>
        <begin position="248"/>
        <end position="266"/>
    </location>
</feature>
<dbReference type="HOGENOM" id="CLU_033863_4_4_6"/>